<dbReference type="InterPro" id="IPR051807">
    <property type="entry name" value="Sec-metab_biosynth-assoc"/>
</dbReference>
<dbReference type="Proteomes" id="UP001201980">
    <property type="component" value="Unassembled WGS sequence"/>
</dbReference>
<dbReference type="PANTHER" id="PTHR33606">
    <property type="entry name" value="PROTEIN YCII"/>
    <property type="match status" value="1"/>
</dbReference>
<feature type="domain" description="YCII-related" evidence="1">
    <location>
        <begin position="13"/>
        <end position="106"/>
    </location>
</feature>
<dbReference type="InterPro" id="IPR005545">
    <property type="entry name" value="YCII"/>
</dbReference>
<dbReference type="EMBL" id="JAKWBI020000087">
    <property type="protein sequence ID" value="KAJ2903245.1"/>
    <property type="molecule type" value="Genomic_DNA"/>
</dbReference>
<dbReference type="SUPFAM" id="SSF54909">
    <property type="entry name" value="Dimeric alpha+beta barrel"/>
    <property type="match status" value="1"/>
</dbReference>
<proteinExistence type="predicted"/>
<sequence>MASSASTPKKFEWLVVIPDTPGALAKRLEVRPTHFANLGPHIESGALPMGGAILSDIPKDDDPKSLDFVGSTIVYVASSREEVLEFLKNDIYGKTGVWDIEKVQMWPFKCAVRKPI</sequence>
<organism evidence="2 3">
    <name type="scientific">Zalerion maritima</name>
    <dbReference type="NCBI Taxonomy" id="339359"/>
    <lineage>
        <taxon>Eukaryota</taxon>
        <taxon>Fungi</taxon>
        <taxon>Dikarya</taxon>
        <taxon>Ascomycota</taxon>
        <taxon>Pezizomycotina</taxon>
        <taxon>Sordariomycetes</taxon>
        <taxon>Lulworthiomycetidae</taxon>
        <taxon>Lulworthiales</taxon>
        <taxon>Lulworthiaceae</taxon>
        <taxon>Zalerion</taxon>
    </lineage>
</organism>
<dbReference type="InterPro" id="IPR011008">
    <property type="entry name" value="Dimeric_a/b-barrel"/>
</dbReference>
<accession>A0AAD5RSK4</accession>
<keyword evidence="3" id="KW-1185">Reference proteome</keyword>
<evidence type="ECO:0000313" key="2">
    <source>
        <dbReference type="EMBL" id="KAJ2903245.1"/>
    </source>
</evidence>
<dbReference type="AlphaFoldDB" id="A0AAD5RSK4"/>
<dbReference type="PANTHER" id="PTHR33606:SF3">
    <property type="entry name" value="PROTEIN YCII"/>
    <property type="match status" value="1"/>
</dbReference>
<protein>
    <recommendedName>
        <fullName evidence="1">YCII-related domain-containing protein</fullName>
    </recommendedName>
</protein>
<evidence type="ECO:0000313" key="3">
    <source>
        <dbReference type="Proteomes" id="UP001201980"/>
    </source>
</evidence>
<comment type="caution">
    <text evidence="2">The sequence shown here is derived from an EMBL/GenBank/DDBJ whole genome shotgun (WGS) entry which is preliminary data.</text>
</comment>
<reference evidence="2" key="1">
    <citation type="submission" date="2022-07" db="EMBL/GenBank/DDBJ databases">
        <title>Draft genome sequence of Zalerion maritima ATCC 34329, a (micro)plastics degrading marine fungus.</title>
        <authorList>
            <person name="Paco A."/>
            <person name="Goncalves M.F.M."/>
            <person name="Rocha-Santos T.A.P."/>
            <person name="Alves A."/>
        </authorList>
    </citation>
    <scope>NUCLEOTIDE SEQUENCE</scope>
    <source>
        <strain evidence="2">ATCC 34329</strain>
    </source>
</reference>
<dbReference type="Pfam" id="PF03795">
    <property type="entry name" value="YCII"/>
    <property type="match status" value="1"/>
</dbReference>
<name>A0AAD5RSK4_9PEZI</name>
<evidence type="ECO:0000259" key="1">
    <source>
        <dbReference type="Pfam" id="PF03795"/>
    </source>
</evidence>
<dbReference type="Gene3D" id="3.30.70.1060">
    <property type="entry name" value="Dimeric alpha+beta barrel"/>
    <property type="match status" value="1"/>
</dbReference>
<gene>
    <name evidence="2" type="ORF">MKZ38_010197</name>
</gene>